<evidence type="ECO:0000313" key="2">
    <source>
        <dbReference type="EMBL" id="KIN04770.1"/>
    </source>
</evidence>
<keyword evidence="3" id="KW-1185">Reference proteome</keyword>
<accession>A0A0C3HP33</accession>
<reference evidence="3" key="2">
    <citation type="submission" date="2015-01" db="EMBL/GenBank/DDBJ databases">
        <title>Evolutionary Origins and Diversification of the Mycorrhizal Mutualists.</title>
        <authorList>
            <consortium name="DOE Joint Genome Institute"/>
            <consortium name="Mycorrhizal Genomics Consortium"/>
            <person name="Kohler A."/>
            <person name="Kuo A."/>
            <person name="Nagy L.G."/>
            <person name="Floudas D."/>
            <person name="Copeland A."/>
            <person name="Barry K.W."/>
            <person name="Cichocki N."/>
            <person name="Veneault-Fourrey C."/>
            <person name="LaButti K."/>
            <person name="Lindquist E.A."/>
            <person name="Lipzen A."/>
            <person name="Lundell T."/>
            <person name="Morin E."/>
            <person name="Murat C."/>
            <person name="Riley R."/>
            <person name="Ohm R."/>
            <person name="Sun H."/>
            <person name="Tunlid A."/>
            <person name="Henrissat B."/>
            <person name="Grigoriev I.V."/>
            <person name="Hibbett D.S."/>
            <person name="Martin F."/>
        </authorList>
    </citation>
    <scope>NUCLEOTIDE SEQUENCE [LARGE SCALE GENOMIC DNA]</scope>
    <source>
        <strain evidence="3">Zn</strain>
    </source>
</reference>
<protein>
    <submittedName>
        <fullName evidence="2">Uncharacterized protein</fullName>
    </submittedName>
</protein>
<feature type="region of interest" description="Disordered" evidence="1">
    <location>
        <begin position="134"/>
        <end position="166"/>
    </location>
</feature>
<evidence type="ECO:0000313" key="3">
    <source>
        <dbReference type="Proteomes" id="UP000054321"/>
    </source>
</evidence>
<name>A0A0C3HP33_OIDMZ</name>
<dbReference type="EMBL" id="KN832872">
    <property type="protein sequence ID" value="KIN04770.1"/>
    <property type="molecule type" value="Genomic_DNA"/>
</dbReference>
<gene>
    <name evidence="2" type="ORF">OIDMADRAFT_25397</name>
</gene>
<organism evidence="2 3">
    <name type="scientific">Oidiodendron maius (strain Zn)</name>
    <dbReference type="NCBI Taxonomy" id="913774"/>
    <lineage>
        <taxon>Eukaryota</taxon>
        <taxon>Fungi</taxon>
        <taxon>Dikarya</taxon>
        <taxon>Ascomycota</taxon>
        <taxon>Pezizomycotina</taxon>
        <taxon>Leotiomycetes</taxon>
        <taxon>Leotiomycetes incertae sedis</taxon>
        <taxon>Myxotrichaceae</taxon>
        <taxon>Oidiodendron</taxon>
    </lineage>
</organism>
<dbReference type="HOGENOM" id="CLU_1366618_0_0_1"/>
<proteinExistence type="predicted"/>
<sequence>MRSTAQILLSTWPRYLLAPCFQGQRGYPFPLGSLRLVFGRAIRDHGTCGAEKVAPARPSVRAAALVPLMDMGILGTGSYDIAAAPDGILENRMLRIDCTTCLSTCTLSWARVGTSTNAASANELGLGLHRIHGQRNIENGRPRRAERKKKGPSPSSMVRYGASGKRSRRKALSVVFLPSPSPSLDSMTAVTLRTGLEHTC</sequence>
<evidence type="ECO:0000256" key="1">
    <source>
        <dbReference type="SAM" id="MobiDB-lite"/>
    </source>
</evidence>
<dbReference type="AlphaFoldDB" id="A0A0C3HP33"/>
<dbReference type="Proteomes" id="UP000054321">
    <property type="component" value="Unassembled WGS sequence"/>
</dbReference>
<dbReference type="InParanoid" id="A0A0C3HP33"/>
<reference evidence="2 3" key="1">
    <citation type="submission" date="2014-04" db="EMBL/GenBank/DDBJ databases">
        <authorList>
            <consortium name="DOE Joint Genome Institute"/>
            <person name="Kuo A."/>
            <person name="Martino E."/>
            <person name="Perotto S."/>
            <person name="Kohler A."/>
            <person name="Nagy L.G."/>
            <person name="Floudas D."/>
            <person name="Copeland A."/>
            <person name="Barry K.W."/>
            <person name="Cichocki N."/>
            <person name="Veneault-Fourrey C."/>
            <person name="LaButti K."/>
            <person name="Lindquist E.A."/>
            <person name="Lipzen A."/>
            <person name="Lundell T."/>
            <person name="Morin E."/>
            <person name="Murat C."/>
            <person name="Sun H."/>
            <person name="Tunlid A."/>
            <person name="Henrissat B."/>
            <person name="Grigoriev I.V."/>
            <person name="Hibbett D.S."/>
            <person name="Martin F."/>
            <person name="Nordberg H.P."/>
            <person name="Cantor M.N."/>
            <person name="Hua S.X."/>
        </authorList>
    </citation>
    <scope>NUCLEOTIDE SEQUENCE [LARGE SCALE GENOMIC DNA]</scope>
    <source>
        <strain evidence="2 3">Zn</strain>
    </source>
</reference>